<reference evidence="4" key="1">
    <citation type="journal article" date="2021" name="Nat. Commun.">
        <title>Genetic determinants of endophytism in the Arabidopsis root mycobiome.</title>
        <authorList>
            <person name="Mesny F."/>
            <person name="Miyauchi S."/>
            <person name="Thiergart T."/>
            <person name="Pickel B."/>
            <person name="Atanasova L."/>
            <person name="Karlsson M."/>
            <person name="Huettel B."/>
            <person name="Barry K.W."/>
            <person name="Haridas S."/>
            <person name="Chen C."/>
            <person name="Bauer D."/>
            <person name="Andreopoulos W."/>
            <person name="Pangilinan J."/>
            <person name="LaButti K."/>
            <person name="Riley R."/>
            <person name="Lipzen A."/>
            <person name="Clum A."/>
            <person name="Drula E."/>
            <person name="Henrissat B."/>
            <person name="Kohler A."/>
            <person name="Grigoriev I.V."/>
            <person name="Martin F.M."/>
            <person name="Hacquard S."/>
        </authorList>
    </citation>
    <scope>NUCLEOTIDE SEQUENCE</scope>
    <source>
        <strain evidence="4">MPI-CAGE-CH-0230</strain>
    </source>
</reference>
<evidence type="ECO:0000256" key="1">
    <source>
        <dbReference type="SAM" id="MobiDB-lite"/>
    </source>
</evidence>
<dbReference type="InterPro" id="IPR002656">
    <property type="entry name" value="Acyl_transf_3_dom"/>
</dbReference>
<gene>
    <name evidence="4" type="ORF">B0I36DRAFT_233647</name>
</gene>
<evidence type="ECO:0000259" key="3">
    <source>
        <dbReference type="Pfam" id="PF01757"/>
    </source>
</evidence>
<dbReference type="GO" id="GO:0016747">
    <property type="term" value="F:acyltransferase activity, transferring groups other than amino-acyl groups"/>
    <property type="evidence" value="ECO:0007669"/>
    <property type="project" value="InterPro"/>
</dbReference>
<dbReference type="PANTHER" id="PTHR23028">
    <property type="entry name" value="ACETYLTRANSFERASE"/>
    <property type="match status" value="1"/>
</dbReference>
<comment type="caution">
    <text evidence="4">The sequence shown here is derived from an EMBL/GenBank/DDBJ whole genome shotgun (WGS) entry which is preliminary data.</text>
</comment>
<dbReference type="RefSeq" id="XP_046019462.1">
    <property type="nucleotide sequence ID" value="XM_046149243.1"/>
</dbReference>
<organism evidence="4 5">
    <name type="scientific">Microdochium trichocladiopsis</name>
    <dbReference type="NCBI Taxonomy" id="1682393"/>
    <lineage>
        <taxon>Eukaryota</taxon>
        <taxon>Fungi</taxon>
        <taxon>Dikarya</taxon>
        <taxon>Ascomycota</taxon>
        <taxon>Pezizomycotina</taxon>
        <taxon>Sordariomycetes</taxon>
        <taxon>Xylariomycetidae</taxon>
        <taxon>Xylariales</taxon>
        <taxon>Microdochiaceae</taxon>
        <taxon>Microdochium</taxon>
    </lineage>
</organism>
<keyword evidence="4" id="KW-0012">Acyltransferase</keyword>
<feature type="region of interest" description="Disordered" evidence="1">
    <location>
        <begin position="303"/>
        <end position="336"/>
    </location>
</feature>
<keyword evidence="4" id="KW-0808">Transferase</keyword>
<feature type="transmembrane region" description="Helical" evidence="2">
    <location>
        <begin position="463"/>
        <end position="485"/>
    </location>
</feature>
<keyword evidence="2" id="KW-0472">Membrane</keyword>
<feature type="domain" description="Acyltransferase 3" evidence="3">
    <location>
        <begin position="76"/>
        <end position="489"/>
    </location>
</feature>
<dbReference type="Proteomes" id="UP000756346">
    <property type="component" value="Unassembled WGS sequence"/>
</dbReference>
<evidence type="ECO:0000313" key="5">
    <source>
        <dbReference type="Proteomes" id="UP000756346"/>
    </source>
</evidence>
<dbReference type="AlphaFoldDB" id="A0A9P8YK33"/>
<sequence>MLPQHEPVTDKDASLLGAESGQPRHNHLYRNCSVSFFFRVSRILVGRLLIVLTPSFLQRHHHKHQQLARDDNFSTAWLDGIRGLASFCVFLFHHSRYGHPNIKIAYGGSDEQQSLIQLPIIRLAVHGRTMVALFFIVSGYALSVSPLRLIRQRDYETLARRLSSSVFRRGIRLMLPSFVAACMHYAAQRAGLVRAAGAYSSTFWNDTRALLSEFFGSLVNPFTWSNDVVDLFYGPQLWTIPIEFRASMLLFVTLLGLARAVTAVRLSAVAFLCVYSMAVRQWDVSLFMSGVLIADHTGRRSPSPISFPSTASSPPPSPPLAARSRPADDDRTPLPPRRTSLLLSGLLLFGLYLGSYPTQRADTTNVYKWLYRLGPADADFKSRLWTSVGAALAVAATSFLTTSCCSSSSGRWWCCRAAVLESRPVQYLGRISYALYLTHYLLNDLVGRPLTRFVWDHVGVVVWLAYEGGWLVATALYVPLVIWVADVFWRVVDVRSVAFAREVERWCTRGC</sequence>
<accession>A0A9P8YK33</accession>
<dbReference type="PANTHER" id="PTHR23028:SF134">
    <property type="entry name" value="PUTATIVE (AFU_ORTHOLOGUE AFUA_4G08520)-RELATED"/>
    <property type="match status" value="1"/>
</dbReference>
<keyword evidence="5" id="KW-1185">Reference proteome</keyword>
<protein>
    <submittedName>
        <fullName evidence="4">Acyltransferase 3</fullName>
    </submittedName>
</protein>
<keyword evidence="2" id="KW-0812">Transmembrane</keyword>
<keyword evidence="2" id="KW-1133">Transmembrane helix</keyword>
<dbReference type="OrthoDB" id="5819582at2759"/>
<dbReference type="GeneID" id="70178789"/>
<name>A0A9P8YK33_9PEZI</name>
<proteinExistence type="predicted"/>
<feature type="compositionally biased region" description="Low complexity" evidence="1">
    <location>
        <begin position="303"/>
        <end position="312"/>
    </location>
</feature>
<dbReference type="InterPro" id="IPR050879">
    <property type="entry name" value="Acyltransferase_3"/>
</dbReference>
<dbReference type="EMBL" id="JAGTJQ010000001">
    <property type="protein sequence ID" value="KAH7041407.1"/>
    <property type="molecule type" value="Genomic_DNA"/>
</dbReference>
<evidence type="ECO:0000256" key="2">
    <source>
        <dbReference type="SAM" id="Phobius"/>
    </source>
</evidence>
<evidence type="ECO:0000313" key="4">
    <source>
        <dbReference type="EMBL" id="KAH7041407.1"/>
    </source>
</evidence>
<dbReference type="Pfam" id="PF01757">
    <property type="entry name" value="Acyl_transf_3"/>
    <property type="match status" value="1"/>
</dbReference>